<dbReference type="PANTHER" id="PTHR47966">
    <property type="entry name" value="BETA-SITE APP-CLEAVING ENZYME, ISOFORM A-RELATED"/>
    <property type="match status" value="1"/>
</dbReference>
<evidence type="ECO:0000256" key="1">
    <source>
        <dbReference type="ARBA" id="ARBA00007447"/>
    </source>
</evidence>
<dbReference type="PRINTS" id="PR00792">
    <property type="entry name" value="PEPSIN"/>
</dbReference>
<dbReference type="InterPro" id="IPR001461">
    <property type="entry name" value="Aspartic_peptidase_A1"/>
</dbReference>
<evidence type="ECO:0000259" key="7">
    <source>
        <dbReference type="PROSITE" id="PS51767"/>
    </source>
</evidence>
<feature type="chain" id="PRO_5046145610" description="Peptidase A1 domain-containing protein" evidence="6">
    <location>
        <begin position="28"/>
        <end position="442"/>
    </location>
</feature>
<dbReference type="Pfam" id="PF00026">
    <property type="entry name" value="Asp"/>
    <property type="match status" value="1"/>
</dbReference>
<evidence type="ECO:0000313" key="8">
    <source>
        <dbReference type="EMBL" id="KAL1411746.1"/>
    </source>
</evidence>
<reference evidence="8 9" key="1">
    <citation type="submission" date="2023-08" db="EMBL/GenBank/DDBJ databases">
        <title>Annotated Genome Sequence of Vanrija albida AlHP1.</title>
        <authorList>
            <person name="Herzog R."/>
        </authorList>
    </citation>
    <scope>NUCLEOTIDE SEQUENCE [LARGE SCALE GENOMIC DNA]</scope>
    <source>
        <strain evidence="8 9">AlHP1</strain>
    </source>
</reference>
<protein>
    <recommendedName>
        <fullName evidence="7">Peptidase A1 domain-containing protein</fullName>
    </recommendedName>
</protein>
<proteinExistence type="inferred from homology"/>
<evidence type="ECO:0000256" key="2">
    <source>
        <dbReference type="ARBA" id="ARBA00022670"/>
    </source>
</evidence>
<dbReference type="PROSITE" id="PS00141">
    <property type="entry name" value="ASP_PROTEASE"/>
    <property type="match status" value="1"/>
</dbReference>
<comment type="similarity">
    <text evidence="1 5">Belongs to the peptidase A1 family.</text>
</comment>
<comment type="caution">
    <text evidence="8">The sequence shown here is derived from an EMBL/GenBank/DDBJ whole genome shotgun (WGS) entry which is preliminary data.</text>
</comment>
<evidence type="ECO:0000256" key="4">
    <source>
        <dbReference type="ARBA" id="ARBA00022801"/>
    </source>
</evidence>
<feature type="domain" description="Peptidase A1" evidence="7">
    <location>
        <begin position="105"/>
        <end position="428"/>
    </location>
</feature>
<keyword evidence="2 5" id="KW-0645">Protease</keyword>
<keyword evidence="6" id="KW-0732">Signal</keyword>
<keyword evidence="3 5" id="KW-0064">Aspartyl protease</keyword>
<evidence type="ECO:0000256" key="3">
    <source>
        <dbReference type="ARBA" id="ARBA00022750"/>
    </source>
</evidence>
<dbReference type="InterPro" id="IPR001969">
    <property type="entry name" value="Aspartic_peptidase_AS"/>
</dbReference>
<evidence type="ECO:0000256" key="5">
    <source>
        <dbReference type="RuleBase" id="RU000454"/>
    </source>
</evidence>
<dbReference type="Proteomes" id="UP001565368">
    <property type="component" value="Unassembled WGS sequence"/>
</dbReference>
<dbReference type="PROSITE" id="PS51767">
    <property type="entry name" value="PEPTIDASE_A1"/>
    <property type="match status" value="1"/>
</dbReference>
<keyword evidence="4 5" id="KW-0378">Hydrolase</keyword>
<dbReference type="GeneID" id="95983756"/>
<dbReference type="PANTHER" id="PTHR47966:SF1">
    <property type="entry name" value="ASPARTYL PROTEINASE"/>
    <property type="match status" value="1"/>
</dbReference>
<dbReference type="Gene3D" id="2.40.70.10">
    <property type="entry name" value="Acid Proteases"/>
    <property type="match status" value="2"/>
</dbReference>
<evidence type="ECO:0000256" key="6">
    <source>
        <dbReference type="SAM" id="SignalP"/>
    </source>
</evidence>
<dbReference type="CDD" id="cd06097">
    <property type="entry name" value="Aspergillopepsin_like"/>
    <property type="match status" value="1"/>
</dbReference>
<accession>A0ABR3QAK1</accession>
<dbReference type="InterPro" id="IPR033121">
    <property type="entry name" value="PEPTIDASE_A1"/>
</dbReference>
<dbReference type="InterPro" id="IPR021109">
    <property type="entry name" value="Peptidase_aspartic_dom_sf"/>
</dbReference>
<keyword evidence="9" id="KW-1185">Reference proteome</keyword>
<name>A0ABR3QAK1_9TREE</name>
<dbReference type="RefSeq" id="XP_069211690.1">
    <property type="nucleotide sequence ID" value="XM_069351304.1"/>
</dbReference>
<sequence length="442" mass="45821">MSNSTSTKSKALKWSAIFLVLAAVANAAAVPQHDAIAFDTQAQLQASLGLQKIPVVRNANFTENGAAAIAKAQAKYGFKSTHKGPVNAQTIGNTPARSDSGDLEYIVQVPIGTPPQTLNLDFDTGSSDLWVFSSALPATAKKGHSVFTSAASSTWKALAGSTWSIQYGDLSTASGSVGTDSVNLGGLVVKSQAVELATKASSSFTSGNNDGLVGLGFWNGQYGNTVKPVRQRGVVANLIAQGTVPANAQLFTTALYSARDAASSFYTFGYVDQGLVSASGQSIAWTPVDPSLGFWQVPSATAYVNGKAIARAGNTAIADTGTTLALLSDDVVNAIYALVPGAVYDSVDGGYAFPFGSAKSLPTVTVAVGGKQFTIQPEDLIYGTTSDGTKYFGGIQSRGDNPFDILGDVFLKSVYAIFDQGNTRLGLVPKIEATQHLNGRGE</sequence>
<dbReference type="SUPFAM" id="SSF50630">
    <property type="entry name" value="Acid proteases"/>
    <property type="match status" value="1"/>
</dbReference>
<feature type="signal peptide" evidence="6">
    <location>
        <begin position="1"/>
        <end position="27"/>
    </location>
</feature>
<evidence type="ECO:0000313" key="9">
    <source>
        <dbReference type="Proteomes" id="UP001565368"/>
    </source>
</evidence>
<dbReference type="EMBL" id="JBBXJM010000002">
    <property type="protein sequence ID" value="KAL1411746.1"/>
    <property type="molecule type" value="Genomic_DNA"/>
</dbReference>
<dbReference type="InterPro" id="IPR034163">
    <property type="entry name" value="Aspergillopepsin-like_cat_dom"/>
</dbReference>
<gene>
    <name evidence="8" type="ORF">Q8F55_002713</name>
</gene>
<organism evidence="8 9">
    <name type="scientific">Vanrija albida</name>
    <dbReference type="NCBI Taxonomy" id="181172"/>
    <lineage>
        <taxon>Eukaryota</taxon>
        <taxon>Fungi</taxon>
        <taxon>Dikarya</taxon>
        <taxon>Basidiomycota</taxon>
        <taxon>Agaricomycotina</taxon>
        <taxon>Tremellomycetes</taxon>
        <taxon>Trichosporonales</taxon>
        <taxon>Trichosporonaceae</taxon>
        <taxon>Vanrija</taxon>
    </lineage>
</organism>